<dbReference type="AlphaFoldDB" id="A4TXH8"/>
<evidence type="ECO:0000256" key="4">
    <source>
        <dbReference type="ARBA" id="ARBA00022989"/>
    </source>
</evidence>
<proteinExistence type="predicted"/>
<comment type="subcellular location">
    <subcellularLocation>
        <location evidence="1">Cell membrane</location>
        <topology evidence="1">Multi-pass membrane protein</topology>
    </subcellularLocation>
</comment>
<dbReference type="PANTHER" id="PTHR30287:SF1">
    <property type="entry name" value="INNER MEMBRANE PROTEIN"/>
    <property type="match status" value="1"/>
</dbReference>
<keyword evidence="5 6" id="KW-0472">Membrane</keyword>
<evidence type="ECO:0000256" key="6">
    <source>
        <dbReference type="SAM" id="Phobius"/>
    </source>
</evidence>
<evidence type="ECO:0000256" key="1">
    <source>
        <dbReference type="ARBA" id="ARBA00004651"/>
    </source>
</evidence>
<evidence type="ECO:0000256" key="3">
    <source>
        <dbReference type="ARBA" id="ARBA00022692"/>
    </source>
</evidence>
<keyword evidence="2" id="KW-1003">Cell membrane</keyword>
<dbReference type="Pfam" id="PF02687">
    <property type="entry name" value="FtsX"/>
    <property type="match status" value="1"/>
</dbReference>
<protein>
    <submittedName>
        <fullName evidence="8">ABC-type transport system involved in lysophospholipase L1 biosynthesis, permease component</fullName>
    </submittedName>
</protein>
<name>A4TXH8_9PROT</name>
<evidence type="ECO:0000313" key="8">
    <source>
        <dbReference type="EMBL" id="CAM75335.1"/>
    </source>
</evidence>
<accession>A4TXH8</accession>
<feature type="transmembrane region" description="Helical" evidence="6">
    <location>
        <begin position="250"/>
        <end position="271"/>
    </location>
</feature>
<evidence type="ECO:0000256" key="5">
    <source>
        <dbReference type="ARBA" id="ARBA00023136"/>
    </source>
</evidence>
<feature type="transmembrane region" description="Helical" evidence="6">
    <location>
        <begin position="342"/>
        <end position="364"/>
    </location>
</feature>
<dbReference type="EMBL" id="CU459003">
    <property type="protein sequence ID" value="CAM75335.1"/>
    <property type="molecule type" value="Genomic_DNA"/>
</dbReference>
<dbReference type="PANTHER" id="PTHR30287">
    <property type="entry name" value="MEMBRANE COMPONENT OF PREDICTED ABC SUPERFAMILY METABOLITE UPTAKE TRANSPORTER"/>
    <property type="match status" value="1"/>
</dbReference>
<dbReference type="InterPro" id="IPR003838">
    <property type="entry name" value="ABC3_permease_C"/>
</dbReference>
<evidence type="ECO:0000256" key="2">
    <source>
        <dbReference type="ARBA" id="ARBA00022475"/>
    </source>
</evidence>
<keyword evidence="4 6" id="KW-1133">Transmembrane helix</keyword>
<dbReference type="InterPro" id="IPR038766">
    <property type="entry name" value="Membrane_comp_ABC_pdt"/>
</dbReference>
<dbReference type="GO" id="GO:0005886">
    <property type="term" value="C:plasma membrane"/>
    <property type="evidence" value="ECO:0007669"/>
    <property type="project" value="UniProtKB-SubCell"/>
</dbReference>
<evidence type="ECO:0000259" key="7">
    <source>
        <dbReference type="Pfam" id="PF02687"/>
    </source>
</evidence>
<feature type="transmembrane region" description="Helical" evidence="6">
    <location>
        <begin position="305"/>
        <end position="330"/>
    </location>
</feature>
<organism evidence="8">
    <name type="scientific">Magnetospirillum gryphiswaldense</name>
    <dbReference type="NCBI Taxonomy" id="55518"/>
    <lineage>
        <taxon>Bacteria</taxon>
        <taxon>Pseudomonadati</taxon>
        <taxon>Pseudomonadota</taxon>
        <taxon>Alphaproteobacteria</taxon>
        <taxon>Rhodospirillales</taxon>
        <taxon>Rhodospirillaceae</taxon>
        <taxon>Magnetospirillum</taxon>
    </lineage>
</organism>
<feature type="domain" description="ABC3 transporter permease C-terminal" evidence="7">
    <location>
        <begin position="255"/>
        <end position="365"/>
    </location>
</feature>
<keyword evidence="3 6" id="KW-0812">Transmembrane</keyword>
<sequence length="375" mass="38866">MLGPICPARVGGGVQGAAVGLGLPVLVTIALIKGIRVGQFGQTPAGRAPSFYFIDCQPDQSDKFDAIIPAVAPAGSVEKAPMVRGRITQLNGQAIDAAQVAPEVQWALRGDRGLTAAASQPPHTVLQAGTWWPADHAGPPLVSVDAGLAKGLGLKLGDSLGLNILGRELTLKVASLRQVEWTSLNMNFALILSPNALIGAPFIHIATVHADEADEARVEKAVSDALPNVSAIRVKEALIQVRAMIAHADLAVRLAGLVTLAAGALVLAGAVMAGHRRRVREAVILKVLGATRGELWRAWMLEFSLIGAATGLSAALFGSVASWAIIVHVMRGEWVFLPGLTMATLAICITAALAAGFAGAFAALRLPAAPALRQE</sequence>
<gene>
    <name evidence="8" type="ORF">MGR_2420</name>
</gene>
<reference evidence="8" key="1">
    <citation type="journal article" date="2007" name="J. Bacteriol.">
        <title>Comparative genome analysis of four magnetotactic bacteria reveals a complex set of group-specific genes implicated in magnetosome biomineralization and function.</title>
        <authorList>
            <person name="Richter M."/>
            <person name="Kube M."/>
            <person name="Bazylinski D.A."/>
            <person name="Lombardot T."/>
            <person name="Gloeckner F.O."/>
            <person name="Reinhardt R."/>
            <person name="Schueler D."/>
        </authorList>
    </citation>
    <scope>NUCLEOTIDE SEQUENCE</scope>
    <source>
        <strain evidence="8">MSR-1</strain>
    </source>
</reference>